<dbReference type="EMBL" id="CM037155">
    <property type="protein sequence ID" value="KAH7845942.1"/>
    <property type="molecule type" value="Genomic_DNA"/>
</dbReference>
<dbReference type="Proteomes" id="UP000828048">
    <property type="component" value="Chromosome 5"/>
</dbReference>
<keyword evidence="2" id="KW-1185">Reference proteome</keyword>
<name>A0ACB7XY94_9ERIC</name>
<proteinExistence type="predicted"/>
<evidence type="ECO:0000313" key="1">
    <source>
        <dbReference type="EMBL" id="KAH7845942.1"/>
    </source>
</evidence>
<accession>A0ACB7XY94</accession>
<sequence length="538" mass="61699">MTKKRSRTRTRCHQTAAAAIGHDSYNCRTNSQQETPEKVEVEYVVEEVELFGSSYNEFARIFEKFNSIKETMECDQEKNNNDALNKNDDKDNDDDSERDAKQIVDEVGVGLSRKKKKADRRIKVCELKKTCRRPDLVEVWDATAPDPKLLVFLKSYRNSVPVPRHWSYKRKYLQGKRGIEKQPLQLPDFIAATGIGKIREGYIEKEKLKQKQREKTMHPKMGRTDIDYRVLHDAFFKYQTKPNMTGHGDVYYEGKEFEVELTRGMKPGMLSQLLKEALGMTESGTPPPWLIGMQRHGPPPSYPHLKFPGVNAPIPPGASYGYHPGGWGKPPVDEYDHPLYGDVFGVQQSNQEEELVGNTKHWGDLEEEEEEEEEEEVVEQNEEEEQTGEEESEADIQSFGIETPDVIDLRKRPRTDLEKCLYRVLEKKEESIAPGTLLGTSHVYVVSGSGTQHKTATEGIDYSMKRRKSDGVDVTLQPEELEVMDDALPAKYEKAREEEEGKLHSQGEDFSGLVAENANRKRKAREKQGKLNRDHFRF</sequence>
<comment type="caution">
    <text evidence="1">The sequence shown here is derived from an EMBL/GenBank/DDBJ whole genome shotgun (WGS) entry which is preliminary data.</text>
</comment>
<protein>
    <submittedName>
        <fullName evidence="1">Uncharacterized protein</fullName>
    </submittedName>
</protein>
<evidence type="ECO:0000313" key="2">
    <source>
        <dbReference type="Proteomes" id="UP000828048"/>
    </source>
</evidence>
<reference evidence="1 2" key="1">
    <citation type="journal article" date="2021" name="Hortic Res">
        <title>High-quality reference genome and annotation aids understanding of berry development for evergreen blueberry (Vaccinium darrowii).</title>
        <authorList>
            <person name="Yu J."/>
            <person name="Hulse-Kemp A.M."/>
            <person name="Babiker E."/>
            <person name="Staton M."/>
        </authorList>
    </citation>
    <scope>NUCLEOTIDE SEQUENCE [LARGE SCALE GENOMIC DNA]</scope>
    <source>
        <strain evidence="2">cv. NJ 8807/NJ 8810</strain>
        <tissue evidence="1">Young leaf</tissue>
    </source>
</reference>
<gene>
    <name evidence="1" type="ORF">Vadar_007744</name>
</gene>
<organism evidence="1 2">
    <name type="scientific">Vaccinium darrowii</name>
    <dbReference type="NCBI Taxonomy" id="229202"/>
    <lineage>
        <taxon>Eukaryota</taxon>
        <taxon>Viridiplantae</taxon>
        <taxon>Streptophyta</taxon>
        <taxon>Embryophyta</taxon>
        <taxon>Tracheophyta</taxon>
        <taxon>Spermatophyta</taxon>
        <taxon>Magnoliopsida</taxon>
        <taxon>eudicotyledons</taxon>
        <taxon>Gunneridae</taxon>
        <taxon>Pentapetalae</taxon>
        <taxon>asterids</taxon>
        <taxon>Ericales</taxon>
        <taxon>Ericaceae</taxon>
        <taxon>Vaccinioideae</taxon>
        <taxon>Vaccinieae</taxon>
        <taxon>Vaccinium</taxon>
    </lineage>
</organism>